<sequence>MVMRVFDLRQKSLVRGTVLALLTFAAGFRISGFPEIRPVPWLAIPLALCCFATWETMRCLQKRWSFYHGAVLLLVYVDLMILLMLSFFLVIPYTGLIA</sequence>
<keyword evidence="1" id="KW-0812">Transmembrane</keyword>
<name>E6QK09_9ZZZZ</name>
<feature type="transmembrane region" description="Helical" evidence="1">
    <location>
        <begin position="66"/>
        <end position="91"/>
    </location>
</feature>
<reference evidence="2" key="1">
    <citation type="submission" date="2009-10" db="EMBL/GenBank/DDBJ databases">
        <title>Diversity of trophic interactions inside an arsenic-rich microbial ecosystem.</title>
        <authorList>
            <person name="Bertin P.N."/>
            <person name="Heinrich-Salmeron A."/>
            <person name="Pelletier E."/>
            <person name="Goulhen-Chollet F."/>
            <person name="Arsene-Ploetze F."/>
            <person name="Gallien S."/>
            <person name="Calteau A."/>
            <person name="Vallenet D."/>
            <person name="Casiot C."/>
            <person name="Chane-Woon-Ming B."/>
            <person name="Giloteaux L."/>
            <person name="Barakat M."/>
            <person name="Bonnefoy V."/>
            <person name="Bruneel O."/>
            <person name="Chandler M."/>
            <person name="Cleiss J."/>
            <person name="Duran R."/>
            <person name="Elbaz-Poulichet F."/>
            <person name="Fonknechten N."/>
            <person name="Lauga B."/>
            <person name="Mornico D."/>
            <person name="Ortet P."/>
            <person name="Schaeffer C."/>
            <person name="Siguier P."/>
            <person name="Alexander Thil Smith A."/>
            <person name="Van Dorsselaer A."/>
            <person name="Weissenbach J."/>
            <person name="Medigue C."/>
            <person name="Le Paslier D."/>
        </authorList>
    </citation>
    <scope>NUCLEOTIDE SEQUENCE</scope>
</reference>
<evidence type="ECO:0000256" key="1">
    <source>
        <dbReference type="SAM" id="Phobius"/>
    </source>
</evidence>
<proteinExistence type="predicted"/>
<dbReference type="EMBL" id="CABQ01000106">
    <property type="protein sequence ID" value="CBI07576.1"/>
    <property type="molecule type" value="Genomic_DNA"/>
</dbReference>
<keyword evidence="1" id="KW-0472">Membrane</keyword>
<organism evidence="2">
    <name type="scientific">mine drainage metagenome</name>
    <dbReference type="NCBI Taxonomy" id="410659"/>
    <lineage>
        <taxon>unclassified sequences</taxon>
        <taxon>metagenomes</taxon>
        <taxon>ecological metagenomes</taxon>
    </lineage>
</organism>
<feature type="transmembrane region" description="Helical" evidence="1">
    <location>
        <begin position="38"/>
        <end position="54"/>
    </location>
</feature>
<feature type="transmembrane region" description="Helical" evidence="1">
    <location>
        <begin position="12"/>
        <end position="32"/>
    </location>
</feature>
<accession>E6QK09</accession>
<comment type="caution">
    <text evidence="2">The sequence shown here is derived from an EMBL/GenBank/DDBJ whole genome shotgun (WGS) entry which is preliminary data.</text>
</comment>
<protein>
    <submittedName>
        <fullName evidence="2">Uncharacterized protein</fullName>
    </submittedName>
</protein>
<evidence type="ECO:0000313" key="2">
    <source>
        <dbReference type="EMBL" id="CBI07576.1"/>
    </source>
</evidence>
<gene>
    <name evidence="2" type="ORF">CARN6_0927</name>
</gene>
<keyword evidence="1" id="KW-1133">Transmembrane helix</keyword>
<dbReference type="AlphaFoldDB" id="E6QK09"/>